<name>A0ABD2X852_9HYME</name>
<evidence type="ECO:0000256" key="1">
    <source>
        <dbReference type="SAM" id="MobiDB-lite"/>
    </source>
</evidence>
<evidence type="ECO:0000313" key="2">
    <source>
        <dbReference type="EMBL" id="KAL3401424.1"/>
    </source>
</evidence>
<dbReference type="EMBL" id="JBJJXI010000045">
    <property type="protein sequence ID" value="KAL3401424.1"/>
    <property type="molecule type" value="Genomic_DNA"/>
</dbReference>
<evidence type="ECO:0000313" key="3">
    <source>
        <dbReference type="Proteomes" id="UP001627154"/>
    </source>
</evidence>
<gene>
    <name evidence="2" type="ORF">TKK_005270</name>
</gene>
<evidence type="ECO:0008006" key="4">
    <source>
        <dbReference type="Google" id="ProtNLM"/>
    </source>
</evidence>
<protein>
    <recommendedName>
        <fullName evidence="4">Reverse transcriptase</fullName>
    </recommendedName>
</protein>
<sequence length="251" mass="28651">MQVLAGSQPWDLVCRKRRTLYRVKKSEVIDEVDLISENEQRDLSVKEVERLCEERVNEEWQRSWDRCEKGRVTYEFIKDVTLMSRCRKLDFGLKVGFILTGHGSLNAWLNERRLSDSASCRCGAEREDWVHLLCECELYDGFRNLDRMGVKVRAVNGRREYDEKMEMSEEFKEMNGMGRFWNDEDEKGGVTRRGVLAPSGLAVPRNRAGSPGAGETSPQTWKRPFGVSNADRALNGTAGSGSPHGGKTLWP</sequence>
<keyword evidence="3" id="KW-1185">Reference proteome</keyword>
<reference evidence="2 3" key="1">
    <citation type="journal article" date="2024" name="bioRxiv">
        <title>A reference genome for Trichogramma kaykai: A tiny desert-dwelling parasitoid wasp with competing sex-ratio distorters.</title>
        <authorList>
            <person name="Culotta J."/>
            <person name="Lindsey A.R."/>
        </authorList>
    </citation>
    <scope>NUCLEOTIDE SEQUENCE [LARGE SCALE GENOMIC DNA]</scope>
    <source>
        <strain evidence="2 3">KSX58</strain>
    </source>
</reference>
<feature type="region of interest" description="Disordered" evidence="1">
    <location>
        <begin position="197"/>
        <end position="251"/>
    </location>
</feature>
<accession>A0ABD2X852</accession>
<comment type="caution">
    <text evidence="2">The sequence shown here is derived from an EMBL/GenBank/DDBJ whole genome shotgun (WGS) entry which is preliminary data.</text>
</comment>
<dbReference type="Proteomes" id="UP001627154">
    <property type="component" value="Unassembled WGS sequence"/>
</dbReference>
<proteinExistence type="predicted"/>
<dbReference type="AlphaFoldDB" id="A0ABD2X852"/>
<organism evidence="2 3">
    <name type="scientific">Trichogramma kaykai</name>
    <dbReference type="NCBI Taxonomy" id="54128"/>
    <lineage>
        <taxon>Eukaryota</taxon>
        <taxon>Metazoa</taxon>
        <taxon>Ecdysozoa</taxon>
        <taxon>Arthropoda</taxon>
        <taxon>Hexapoda</taxon>
        <taxon>Insecta</taxon>
        <taxon>Pterygota</taxon>
        <taxon>Neoptera</taxon>
        <taxon>Endopterygota</taxon>
        <taxon>Hymenoptera</taxon>
        <taxon>Apocrita</taxon>
        <taxon>Proctotrupomorpha</taxon>
        <taxon>Chalcidoidea</taxon>
        <taxon>Trichogrammatidae</taxon>
        <taxon>Trichogramma</taxon>
    </lineage>
</organism>